<protein>
    <submittedName>
        <fullName evidence="1">Uncharacterized protein</fullName>
    </submittedName>
</protein>
<sequence length="41" mass="4552">MINTAPNSRSTYESPQEFLLLKSPDSIFGDEASSFKTNKSI</sequence>
<dbReference type="AlphaFoldDB" id="A0A2P9HDE5"/>
<reference evidence="2" key="1">
    <citation type="submission" date="2017-12" db="EMBL/GenBank/DDBJ databases">
        <authorList>
            <person name="Diaz M."/>
        </authorList>
    </citation>
    <scope>NUCLEOTIDE SEQUENCE [LARGE SCALE GENOMIC DNA]</scope>
    <source>
        <strain evidence="2">FI11154</strain>
    </source>
</reference>
<accession>A0A2P9HDE5</accession>
<organism evidence="1 2">
    <name type="scientific">Ochrobactrum soli</name>
    <dbReference type="NCBI Taxonomy" id="2448455"/>
    <lineage>
        <taxon>Bacteria</taxon>
        <taxon>Pseudomonadati</taxon>
        <taxon>Pseudomonadota</taxon>
        <taxon>Alphaproteobacteria</taxon>
        <taxon>Hyphomicrobiales</taxon>
        <taxon>Brucellaceae</taxon>
        <taxon>Brucella/Ochrobactrum group</taxon>
        <taxon>Ochrobactrum</taxon>
    </lineage>
</organism>
<evidence type="ECO:0000313" key="2">
    <source>
        <dbReference type="Proteomes" id="UP000246073"/>
    </source>
</evidence>
<proteinExistence type="predicted"/>
<dbReference type="Proteomes" id="UP000246073">
    <property type="component" value="Unassembled WGS sequence"/>
</dbReference>
<dbReference type="EMBL" id="OOFM01000001">
    <property type="protein sequence ID" value="SPL62081.1"/>
    <property type="molecule type" value="Genomic_DNA"/>
</dbReference>
<gene>
    <name evidence="1" type="ORF">OHAE_4873</name>
</gene>
<evidence type="ECO:0000313" key="1">
    <source>
        <dbReference type="EMBL" id="SPL62081.1"/>
    </source>
</evidence>
<name>A0A2P9HDE5_9HYPH</name>